<dbReference type="InterPro" id="IPR036388">
    <property type="entry name" value="WH-like_DNA-bd_sf"/>
</dbReference>
<feature type="domain" description="Disease resistance protein winged helix" evidence="7">
    <location>
        <begin position="295"/>
        <end position="351"/>
    </location>
</feature>
<gene>
    <name evidence="8" type="ORF">FNV43_RR20357</name>
</gene>
<evidence type="ECO:0000256" key="1">
    <source>
        <dbReference type="ARBA" id="ARBA00022737"/>
    </source>
</evidence>
<keyword evidence="1" id="KW-0677">Repeat</keyword>
<dbReference type="InterPro" id="IPR002182">
    <property type="entry name" value="NB-ARC"/>
</dbReference>
<accession>A0A8K0DVS5</accession>
<dbReference type="FunFam" id="1.10.10.10:FF:000322">
    <property type="entry name" value="Probable disease resistance protein At1g63360"/>
    <property type="match status" value="1"/>
</dbReference>
<feature type="domain" description="NB-ARC" evidence="5">
    <location>
        <begin position="123"/>
        <end position="215"/>
    </location>
</feature>
<feature type="region of interest" description="Disordered" evidence="4">
    <location>
        <begin position="89"/>
        <end position="117"/>
    </location>
</feature>
<reference evidence="8" key="1">
    <citation type="submission" date="2020-03" db="EMBL/GenBank/DDBJ databases">
        <title>A high-quality chromosome-level genome assembly of a woody plant with both climbing and erect habits, Rhamnella rubrinervis.</title>
        <authorList>
            <person name="Lu Z."/>
            <person name="Yang Y."/>
            <person name="Zhu X."/>
            <person name="Sun Y."/>
        </authorList>
    </citation>
    <scope>NUCLEOTIDE SEQUENCE</scope>
    <source>
        <strain evidence="8">BYM</strain>
        <tissue evidence="8">Leaf</tissue>
    </source>
</reference>
<dbReference type="PRINTS" id="PR00364">
    <property type="entry name" value="DISEASERSIST"/>
</dbReference>
<dbReference type="InterPro" id="IPR027417">
    <property type="entry name" value="P-loop_NTPase"/>
</dbReference>
<evidence type="ECO:0000259" key="7">
    <source>
        <dbReference type="Pfam" id="PF23559"/>
    </source>
</evidence>
<dbReference type="SUPFAM" id="SSF52540">
    <property type="entry name" value="P-loop containing nucleoside triphosphate hydrolases"/>
    <property type="match status" value="1"/>
</dbReference>
<dbReference type="Gene3D" id="1.20.5.4130">
    <property type="match status" value="1"/>
</dbReference>
<dbReference type="Gene3D" id="1.10.10.10">
    <property type="entry name" value="Winged helix-like DNA-binding domain superfamily/Winged helix DNA-binding domain"/>
    <property type="match status" value="1"/>
</dbReference>
<dbReference type="InterPro" id="IPR041118">
    <property type="entry name" value="Rx_N"/>
</dbReference>
<evidence type="ECO:0000313" key="8">
    <source>
        <dbReference type="EMBL" id="KAF3437601.1"/>
    </source>
</evidence>
<comment type="caution">
    <text evidence="8">The sequence shown here is derived from an EMBL/GenBank/DDBJ whole genome shotgun (WGS) entry which is preliminary data.</text>
</comment>
<dbReference type="EMBL" id="VOIH02000009">
    <property type="protein sequence ID" value="KAF3437601.1"/>
    <property type="molecule type" value="Genomic_DNA"/>
</dbReference>
<dbReference type="Proteomes" id="UP000796880">
    <property type="component" value="Unassembled WGS sequence"/>
</dbReference>
<dbReference type="GO" id="GO:0043531">
    <property type="term" value="F:ADP binding"/>
    <property type="evidence" value="ECO:0007669"/>
    <property type="project" value="InterPro"/>
</dbReference>
<dbReference type="OrthoDB" id="1163443at2759"/>
<sequence length="632" mass="73112">MADIVVPIVVENLIKLLAYESNLLGGVEDGVISLKSDLEFMNAFLKKSAGKRSDEIVEVVLHGVANQTSSIKGRIQDIYENKARYDIGEADQPSVDDDDAEKSLQRRRRNVEEDDVSFKQLSEETPKLAVEDLKAELHEHLKEKTYLIVMDDVWSTQVWEELRVAFPNKSNGSRILITTREREVASHASPTPPYELQFLDENESWELLQKKVFQGGQCLPNLEERGRELARSCRGLPLSIVLLGGILASKEKSHRVWSRFLGNVNSYLAEGVSILKLSYKNLPRELKPCFLYVGMFPEESEIIVKDLIEFWIAEGFIHSARNTPIYDVAEDYLEKLMDRSMIQVATKRVDGETLHLEFRAFVPLPKGIWSVMKNLRYLYLPAWINLDYDFWNIPRRSLMGEPFWNLQVLSWLHVNKNTALVIAKFPKLRTLGLSFGVENKFPDTWLMEEDEVEKVMASIRRLESLESFKIKKSLYCRIEVGKTLNSLPSTLTKISWTSKGIFYWDTFKVLARQPHLRFLKLTGDRIQRDYIRELPHDVRVVAGEFPQLQVLKLRDLTIKTLEMEKDAIPNLQSLFIERCNELEYLPEDELLCRSTLQLVEMIGWVQDKLKIMLTDFKIKRPATPCKINITED</sequence>
<dbReference type="Gene3D" id="1.10.8.430">
    <property type="entry name" value="Helical domain of apoptotic protease-activating factors"/>
    <property type="match status" value="1"/>
</dbReference>
<dbReference type="AlphaFoldDB" id="A0A8K0DVS5"/>
<keyword evidence="3" id="KW-0611">Plant defense</keyword>
<dbReference type="InterPro" id="IPR042197">
    <property type="entry name" value="Apaf_helical"/>
</dbReference>
<dbReference type="Pfam" id="PF00931">
    <property type="entry name" value="NB-ARC"/>
    <property type="match status" value="1"/>
</dbReference>
<proteinExistence type="predicted"/>
<evidence type="ECO:0000256" key="4">
    <source>
        <dbReference type="SAM" id="MobiDB-lite"/>
    </source>
</evidence>
<feature type="domain" description="Disease resistance N-terminal" evidence="6">
    <location>
        <begin position="5"/>
        <end position="58"/>
    </location>
</feature>
<organism evidence="8 9">
    <name type="scientific">Rhamnella rubrinervis</name>
    <dbReference type="NCBI Taxonomy" id="2594499"/>
    <lineage>
        <taxon>Eukaryota</taxon>
        <taxon>Viridiplantae</taxon>
        <taxon>Streptophyta</taxon>
        <taxon>Embryophyta</taxon>
        <taxon>Tracheophyta</taxon>
        <taxon>Spermatophyta</taxon>
        <taxon>Magnoliopsida</taxon>
        <taxon>eudicotyledons</taxon>
        <taxon>Gunneridae</taxon>
        <taxon>Pentapetalae</taxon>
        <taxon>rosids</taxon>
        <taxon>fabids</taxon>
        <taxon>Rosales</taxon>
        <taxon>Rhamnaceae</taxon>
        <taxon>rhamnoid group</taxon>
        <taxon>Rhamneae</taxon>
        <taxon>Rhamnella</taxon>
    </lineage>
</organism>
<evidence type="ECO:0000259" key="6">
    <source>
        <dbReference type="Pfam" id="PF18052"/>
    </source>
</evidence>
<dbReference type="InterPro" id="IPR044974">
    <property type="entry name" value="Disease_R_plants"/>
</dbReference>
<dbReference type="PANTHER" id="PTHR23155">
    <property type="entry name" value="DISEASE RESISTANCE PROTEIN RP"/>
    <property type="match status" value="1"/>
</dbReference>
<keyword evidence="2" id="KW-0547">Nucleotide-binding</keyword>
<dbReference type="Pfam" id="PF23559">
    <property type="entry name" value="WHD_DRP"/>
    <property type="match status" value="1"/>
</dbReference>
<dbReference type="InterPro" id="IPR032675">
    <property type="entry name" value="LRR_dom_sf"/>
</dbReference>
<evidence type="ECO:0000256" key="3">
    <source>
        <dbReference type="ARBA" id="ARBA00022821"/>
    </source>
</evidence>
<evidence type="ECO:0000259" key="5">
    <source>
        <dbReference type="Pfam" id="PF00931"/>
    </source>
</evidence>
<dbReference type="Gene3D" id="3.80.10.10">
    <property type="entry name" value="Ribonuclease Inhibitor"/>
    <property type="match status" value="1"/>
</dbReference>
<name>A0A8K0DVS5_9ROSA</name>
<keyword evidence="9" id="KW-1185">Reference proteome</keyword>
<evidence type="ECO:0000313" key="9">
    <source>
        <dbReference type="Proteomes" id="UP000796880"/>
    </source>
</evidence>
<dbReference type="SUPFAM" id="SSF52047">
    <property type="entry name" value="RNI-like"/>
    <property type="match status" value="1"/>
</dbReference>
<dbReference type="InterPro" id="IPR058922">
    <property type="entry name" value="WHD_DRP"/>
</dbReference>
<dbReference type="GO" id="GO:0098542">
    <property type="term" value="P:defense response to other organism"/>
    <property type="evidence" value="ECO:0007669"/>
    <property type="project" value="TreeGrafter"/>
</dbReference>
<dbReference type="Pfam" id="PF18052">
    <property type="entry name" value="Rx_N"/>
    <property type="match status" value="1"/>
</dbReference>
<dbReference type="PANTHER" id="PTHR23155:SF1193">
    <property type="entry name" value="DISEASE RESISTANCE PROTEIN RPP13-RELATED"/>
    <property type="match status" value="1"/>
</dbReference>
<evidence type="ECO:0000256" key="2">
    <source>
        <dbReference type="ARBA" id="ARBA00022741"/>
    </source>
</evidence>
<protein>
    <submittedName>
        <fullName evidence="8">Uncharacterized protein</fullName>
    </submittedName>
</protein>
<dbReference type="Gene3D" id="3.40.50.300">
    <property type="entry name" value="P-loop containing nucleotide triphosphate hydrolases"/>
    <property type="match status" value="1"/>
</dbReference>